<organism evidence="2 3">
    <name type="scientific">Cyclocybe aegerita</name>
    <name type="common">Black poplar mushroom</name>
    <name type="synonym">Agrocybe aegerita</name>
    <dbReference type="NCBI Taxonomy" id="1973307"/>
    <lineage>
        <taxon>Eukaryota</taxon>
        <taxon>Fungi</taxon>
        <taxon>Dikarya</taxon>
        <taxon>Basidiomycota</taxon>
        <taxon>Agaricomycotina</taxon>
        <taxon>Agaricomycetes</taxon>
        <taxon>Agaricomycetidae</taxon>
        <taxon>Agaricales</taxon>
        <taxon>Agaricineae</taxon>
        <taxon>Bolbitiaceae</taxon>
        <taxon>Cyclocybe</taxon>
    </lineage>
</organism>
<evidence type="ECO:0000313" key="2">
    <source>
        <dbReference type="EMBL" id="CAA7268252.1"/>
    </source>
</evidence>
<dbReference type="AlphaFoldDB" id="A0A8S0X5Z1"/>
<feature type="region of interest" description="Disordered" evidence="1">
    <location>
        <begin position="38"/>
        <end position="69"/>
    </location>
</feature>
<evidence type="ECO:0000256" key="1">
    <source>
        <dbReference type="SAM" id="MobiDB-lite"/>
    </source>
</evidence>
<keyword evidence="3" id="KW-1185">Reference proteome</keyword>
<dbReference type="EMBL" id="CACVBS010000067">
    <property type="protein sequence ID" value="CAA7268252.1"/>
    <property type="molecule type" value="Genomic_DNA"/>
</dbReference>
<name>A0A8S0X5Z1_CYCAE</name>
<proteinExistence type="predicted"/>
<reference evidence="2 3" key="1">
    <citation type="submission" date="2020-01" db="EMBL/GenBank/DDBJ databases">
        <authorList>
            <person name="Gupta K D."/>
        </authorList>
    </citation>
    <scope>NUCLEOTIDE SEQUENCE [LARGE SCALE GENOMIC DNA]</scope>
</reference>
<dbReference type="Proteomes" id="UP000467700">
    <property type="component" value="Unassembled WGS sequence"/>
</dbReference>
<evidence type="ECO:0000313" key="3">
    <source>
        <dbReference type="Proteomes" id="UP000467700"/>
    </source>
</evidence>
<sequence>MDSFTRKGRSEEVRWGSNLHRLRLAQATRGKFQDKALRNNLALDSESRNPAPLSEPRGQTDPGPECRHDSRTLEGAIWKARPKRVWALAAGDFWRKATGERGRGVGTSGLGRSVS</sequence>
<protein>
    <submittedName>
        <fullName evidence="2">Uncharacterized protein</fullName>
    </submittedName>
</protein>
<gene>
    <name evidence="2" type="ORF">AAE3_LOCUS10510</name>
</gene>
<accession>A0A8S0X5Z1</accession>
<comment type="caution">
    <text evidence="2">The sequence shown here is derived from an EMBL/GenBank/DDBJ whole genome shotgun (WGS) entry which is preliminary data.</text>
</comment>